<dbReference type="Proteomes" id="UP000317043">
    <property type="component" value="Unassembled WGS sequence"/>
</dbReference>
<organism evidence="4 5">
    <name type="scientific">Stackebrandtia endophytica</name>
    <dbReference type="NCBI Taxonomy" id="1496996"/>
    <lineage>
        <taxon>Bacteria</taxon>
        <taxon>Bacillati</taxon>
        <taxon>Actinomycetota</taxon>
        <taxon>Actinomycetes</taxon>
        <taxon>Glycomycetales</taxon>
        <taxon>Glycomycetaceae</taxon>
        <taxon>Stackebrandtia</taxon>
    </lineage>
</organism>
<dbReference type="InParanoid" id="A0A543ATS8"/>
<feature type="domain" description="Sulfotransferase" evidence="3">
    <location>
        <begin position="36"/>
        <end position="242"/>
    </location>
</feature>
<dbReference type="PANTHER" id="PTHR10605">
    <property type="entry name" value="HEPARAN SULFATE SULFOTRANSFERASE"/>
    <property type="match status" value="1"/>
</dbReference>
<reference evidence="4 5" key="1">
    <citation type="submission" date="2019-06" db="EMBL/GenBank/DDBJ databases">
        <title>Sequencing the genomes of 1000 actinobacteria strains.</title>
        <authorList>
            <person name="Klenk H.-P."/>
        </authorList>
    </citation>
    <scope>NUCLEOTIDE SEQUENCE [LARGE SCALE GENOMIC DNA]</scope>
    <source>
        <strain evidence="4 5">DSM 45928</strain>
    </source>
</reference>
<evidence type="ECO:0000256" key="1">
    <source>
        <dbReference type="ARBA" id="ARBA00022679"/>
    </source>
</evidence>
<dbReference type="Pfam" id="PF00685">
    <property type="entry name" value="Sulfotransfer_1"/>
    <property type="match status" value="1"/>
</dbReference>
<dbReference type="SUPFAM" id="SSF52540">
    <property type="entry name" value="P-loop containing nucleoside triphosphate hydrolases"/>
    <property type="match status" value="1"/>
</dbReference>
<name>A0A543ATS8_9ACTN</name>
<dbReference type="EMBL" id="VFOW01000001">
    <property type="protein sequence ID" value="TQL76003.1"/>
    <property type="molecule type" value="Genomic_DNA"/>
</dbReference>
<dbReference type="InterPro" id="IPR027417">
    <property type="entry name" value="P-loop_NTPase"/>
</dbReference>
<proteinExistence type="predicted"/>
<evidence type="ECO:0000313" key="5">
    <source>
        <dbReference type="Proteomes" id="UP000317043"/>
    </source>
</evidence>
<comment type="caution">
    <text evidence="4">The sequence shown here is derived from an EMBL/GenBank/DDBJ whole genome shotgun (WGS) entry which is preliminary data.</text>
</comment>
<keyword evidence="1 4" id="KW-0808">Transferase</keyword>
<evidence type="ECO:0000259" key="3">
    <source>
        <dbReference type="Pfam" id="PF00685"/>
    </source>
</evidence>
<keyword evidence="5" id="KW-1185">Reference proteome</keyword>
<sequence>MKLLAERVPAPVKRLIHTGSRTYGRLTASGRLLPGFLVSGGQRCGTTSLYRLLSSHPAILKPIFHKGIHYFDTGYHNGITWYRAHFPTRATAQRVGEQTGLAAQAFESSPYYLYHPLAAERFSRDLPGVKLIVLVRDPVERARSQHAHEVARGFEDITDFRRAVEAEEKRLDGEIDLLQRDPRHYSFSHQHHAYTLRGQYTDHLERICRVIAPERILVVDSGDFFTDPEPVYDRILRFLGLPWLGDPVFAQHNARPRKAPTDTALETRLRKHFAPYDERLAEWLGTTPSWHR</sequence>
<dbReference type="PANTHER" id="PTHR10605:SF56">
    <property type="entry name" value="BIFUNCTIONAL HEPARAN SULFATE N-DEACETYLASE_N-SULFOTRANSFERASE"/>
    <property type="match status" value="1"/>
</dbReference>
<evidence type="ECO:0000256" key="2">
    <source>
        <dbReference type="ARBA" id="ARBA00023180"/>
    </source>
</evidence>
<dbReference type="InterPro" id="IPR037359">
    <property type="entry name" value="NST/OST"/>
</dbReference>
<dbReference type="AlphaFoldDB" id="A0A543ATS8"/>
<dbReference type="GO" id="GO:0008146">
    <property type="term" value="F:sulfotransferase activity"/>
    <property type="evidence" value="ECO:0007669"/>
    <property type="project" value="InterPro"/>
</dbReference>
<dbReference type="InterPro" id="IPR000863">
    <property type="entry name" value="Sulfotransferase_dom"/>
</dbReference>
<gene>
    <name evidence="4" type="ORF">FB566_1523</name>
</gene>
<dbReference type="Gene3D" id="3.40.50.300">
    <property type="entry name" value="P-loop containing nucleotide triphosphate hydrolases"/>
    <property type="match status" value="1"/>
</dbReference>
<protein>
    <submittedName>
        <fullName evidence="4">Sulfotransferase domain-containing protein</fullName>
    </submittedName>
</protein>
<evidence type="ECO:0000313" key="4">
    <source>
        <dbReference type="EMBL" id="TQL76003.1"/>
    </source>
</evidence>
<accession>A0A543ATS8</accession>
<keyword evidence="2" id="KW-0325">Glycoprotein</keyword>